<gene>
    <name evidence="3" type="ORF">SAMN05660653_02672</name>
</gene>
<name>A0A1G6E8D5_9BACT</name>
<dbReference type="EMBL" id="FMXO01000016">
    <property type="protein sequence ID" value="SDB53744.1"/>
    <property type="molecule type" value="Genomic_DNA"/>
</dbReference>
<accession>A0A1G6E8D5</accession>
<dbReference type="RefSeq" id="WP_092122780.1">
    <property type="nucleotide sequence ID" value="NZ_FMXO01000016.1"/>
</dbReference>
<organism evidence="3 4">
    <name type="scientific">Desulfonatronum thiosulfatophilum</name>
    <dbReference type="NCBI Taxonomy" id="617002"/>
    <lineage>
        <taxon>Bacteria</taxon>
        <taxon>Pseudomonadati</taxon>
        <taxon>Thermodesulfobacteriota</taxon>
        <taxon>Desulfovibrionia</taxon>
        <taxon>Desulfovibrionales</taxon>
        <taxon>Desulfonatronaceae</taxon>
        <taxon>Desulfonatronum</taxon>
    </lineage>
</organism>
<dbReference type="Proteomes" id="UP000198771">
    <property type="component" value="Unassembled WGS sequence"/>
</dbReference>
<evidence type="ECO:0000313" key="4">
    <source>
        <dbReference type="Proteomes" id="UP000198771"/>
    </source>
</evidence>
<dbReference type="SUPFAM" id="SSF51735">
    <property type="entry name" value="NAD(P)-binding Rossmann-fold domains"/>
    <property type="match status" value="1"/>
</dbReference>
<evidence type="ECO:0000313" key="3">
    <source>
        <dbReference type="EMBL" id="SDB53744.1"/>
    </source>
</evidence>
<dbReference type="PANTHER" id="PTHR43000">
    <property type="entry name" value="DTDP-D-GLUCOSE 4,6-DEHYDRATASE-RELATED"/>
    <property type="match status" value="1"/>
</dbReference>
<protein>
    <submittedName>
        <fullName evidence="3">Male sterility protein</fullName>
    </submittedName>
</protein>
<evidence type="ECO:0000259" key="2">
    <source>
        <dbReference type="Pfam" id="PF07993"/>
    </source>
</evidence>
<feature type="domain" description="Thioester reductase (TE)" evidence="2">
    <location>
        <begin position="10"/>
        <end position="234"/>
    </location>
</feature>
<sequence length="425" mass="47764">MTTEPRTILVTGGTGLLGSHIAVRLLADGHRILLLARGRPRQSARVRVDNLLDWFGVPQSLRSKLKVLDGNLDHPGLDLHGRDRQMVTEEAEETIHCASDTSFSTRKRQHVERTNIRGLEHLLDVLQGGACRGFHLISTAYTAGKRSGSCPEDFAPAVAFHNVYEETKHRAEHLAKLRCAQNRIVLTVHRPSIVYGDSVTGRTFLFNALYYPVRTLHFFSKLYGRDIREQDGAKARAMGVTMDPDETLHLPLRIAGSESHGINLIPVDHFIRAFMAIRADAPQGGVFHIVNPDNITIGRLVDYTRRFFRLKGLRTAVPDDFIDSPRNGLELLFENHIQAYGSYMQDNRIFENAKSEAILHRHGITCPAFTYDVFATCMRYAVDVDWGRSPEPHAAIRTDGKRQPFSPETQPDEARNEVAAGYRNA</sequence>
<evidence type="ECO:0000256" key="1">
    <source>
        <dbReference type="SAM" id="MobiDB-lite"/>
    </source>
</evidence>
<dbReference type="Pfam" id="PF07993">
    <property type="entry name" value="NAD_binding_4"/>
    <property type="match status" value="1"/>
</dbReference>
<reference evidence="3 4" key="1">
    <citation type="submission" date="2016-10" db="EMBL/GenBank/DDBJ databases">
        <authorList>
            <person name="de Groot N.N."/>
        </authorList>
    </citation>
    <scope>NUCLEOTIDE SEQUENCE [LARGE SCALE GENOMIC DNA]</scope>
    <source>
        <strain evidence="3 4">ASO4-2</strain>
    </source>
</reference>
<dbReference type="STRING" id="617002.SAMN05660653_02672"/>
<dbReference type="AlphaFoldDB" id="A0A1G6E8D5"/>
<keyword evidence="4" id="KW-1185">Reference proteome</keyword>
<dbReference type="Gene3D" id="3.40.50.720">
    <property type="entry name" value="NAD(P)-binding Rossmann-like Domain"/>
    <property type="match status" value="1"/>
</dbReference>
<feature type="region of interest" description="Disordered" evidence="1">
    <location>
        <begin position="393"/>
        <end position="425"/>
    </location>
</feature>
<feature type="compositionally biased region" description="Basic and acidic residues" evidence="1">
    <location>
        <begin position="393"/>
        <end position="402"/>
    </location>
</feature>
<dbReference type="InterPro" id="IPR036291">
    <property type="entry name" value="NAD(P)-bd_dom_sf"/>
</dbReference>
<dbReference type="InterPro" id="IPR013120">
    <property type="entry name" value="FAR_NAD-bd"/>
</dbReference>
<dbReference type="OrthoDB" id="9810734at2"/>
<proteinExistence type="predicted"/>